<evidence type="ECO:0000256" key="9">
    <source>
        <dbReference type="ARBA" id="ARBA00023242"/>
    </source>
</evidence>
<feature type="domain" description="Helicase C-terminal" evidence="14">
    <location>
        <begin position="1053"/>
        <end position="1199"/>
    </location>
</feature>
<keyword evidence="16" id="KW-1185">Reference proteome</keyword>
<evidence type="ECO:0000313" key="15">
    <source>
        <dbReference type="EMBL" id="GMM43798.1"/>
    </source>
</evidence>
<comment type="catalytic activity">
    <reaction evidence="10">
        <text>Couples ATP hydrolysis with the unwinding of duplex DNA by translocating in the 3'-5' direction.</text>
        <dbReference type="EC" id="5.6.2.4"/>
    </reaction>
</comment>
<evidence type="ECO:0000256" key="7">
    <source>
        <dbReference type="ARBA" id="ARBA00023125"/>
    </source>
</evidence>
<evidence type="ECO:0000256" key="12">
    <source>
        <dbReference type="SAM" id="MobiDB-lite"/>
    </source>
</evidence>
<dbReference type="InterPro" id="IPR018982">
    <property type="entry name" value="RQC_domain"/>
</dbReference>
<keyword evidence="7" id="KW-0238">DNA-binding</keyword>
<dbReference type="PANTHER" id="PTHR13710">
    <property type="entry name" value="DNA HELICASE RECQ FAMILY MEMBER"/>
    <property type="match status" value="1"/>
</dbReference>
<dbReference type="InterPro" id="IPR001650">
    <property type="entry name" value="Helicase_C-like"/>
</dbReference>
<dbReference type="Pfam" id="PF16124">
    <property type="entry name" value="RecQ_Zn_bind"/>
    <property type="match status" value="1"/>
</dbReference>
<dbReference type="GO" id="GO:0006312">
    <property type="term" value="P:mitotic recombination"/>
    <property type="evidence" value="ECO:0007669"/>
    <property type="project" value="UniProtKB-ARBA"/>
</dbReference>
<dbReference type="GO" id="GO:0000724">
    <property type="term" value="P:double-strand break repair via homologous recombination"/>
    <property type="evidence" value="ECO:0007669"/>
    <property type="project" value="TreeGrafter"/>
</dbReference>
<dbReference type="GO" id="GO:0031422">
    <property type="term" value="C:RecQ family helicase-topoisomerase III complex"/>
    <property type="evidence" value="ECO:0007669"/>
    <property type="project" value="UniProtKB-ARBA"/>
</dbReference>
<dbReference type="GO" id="GO:0016787">
    <property type="term" value="F:hydrolase activity"/>
    <property type="evidence" value="ECO:0007669"/>
    <property type="project" value="UniProtKB-KW"/>
</dbReference>
<dbReference type="InterPro" id="IPR044876">
    <property type="entry name" value="HRDC_dom_sf"/>
</dbReference>
<dbReference type="GO" id="GO:0005634">
    <property type="term" value="C:nucleus"/>
    <property type="evidence" value="ECO:0007669"/>
    <property type="project" value="UniProtKB-SubCell"/>
</dbReference>
<dbReference type="Pfam" id="PF09382">
    <property type="entry name" value="RQC"/>
    <property type="match status" value="1"/>
</dbReference>
<feature type="region of interest" description="Disordered" evidence="12">
    <location>
        <begin position="519"/>
        <end position="545"/>
    </location>
</feature>
<dbReference type="Pfam" id="PF00270">
    <property type="entry name" value="DEAD"/>
    <property type="match status" value="1"/>
</dbReference>
<dbReference type="Proteomes" id="UP001378960">
    <property type="component" value="Unassembled WGS sequence"/>
</dbReference>
<dbReference type="InterPro" id="IPR036388">
    <property type="entry name" value="WH-like_DNA-bd_sf"/>
</dbReference>
<dbReference type="SUPFAM" id="SSF46785">
    <property type="entry name" value="Winged helix' DNA-binding domain"/>
    <property type="match status" value="1"/>
</dbReference>
<keyword evidence="3" id="KW-0547">Nucleotide-binding</keyword>
<accession>A0AAV5QYE3</accession>
<feature type="domain" description="Helicase ATP-binding" evidence="13">
    <location>
        <begin position="851"/>
        <end position="1028"/>
    </location>
</feature>
<evidence type="ECO:0000256" key="2">
    <source>
        <dbReference type="ARBA" id="ARBA00005446"/>
    </source>
</evidence>
<feature type="compositionally biased region" description="Polar residues" evidence="12">
    <location>
        <begin position="711"/>
        <end position="722"/>
    </location>
</feature>
<dbReference type="InterPro" id="IPR027417">
    <property type="entry name" value="P-loop_NTPase"/>
</dbReference>
<feature type="region of interest" description="Disordered" evidence="12">
    <location>
        <begin position="235"/>
        <end position="261"/>
    </location>
</feature>
<dbReference type="GO" id="GO:0043138">
    <property type="term" value="F:3'-5' DNA helicase activity"/>
    <property type="evidence" value="ECO:0007669"/>
    <property type="project" value="UniProtKB-EC"/>
</dbReference>
<keyword evidence="9" id="KW-0539">Nucleus</keyword>
<feature type="region of interest" description="Disordered" evidence="12">
    <location>
        <begin position="1517"/>
        <end position="1591"/>
    </location>
</feature>
<dbReference type="InterPro" id="IPR014001">
    <property type="entry name" value="Helicase_ATP-bd"/>
</dbReference>
<keyword evidence="8" id="KW-0413">Isomerase</keyword>
<evidence type="ECO:0000256" key="3">
    <source>
        <dbReference type="ARBA" id="ARBA00022741"/>
    </source>
</evidence>
<dbReference type="SUPFAM" id="SSF52540">
    <property type="entry name" value="P-loop containing nucleoside triphosphate hydrolases"/>
    <property type="match status" value="1"/>
</dbReference>
<dbReference type="Gene3D" id="1.10.150.80">
    <property type="entry name" value="HRDC domain"/>
    <property type="match status" value="1"/>
</dbReference>
<dbReference type="FunFam" id="3.40.50.300:FF:000340">
    <property type="entry name" value="Bloom syndrome, RecQ helicase"/>
    <property type="match status" value="1"/>
</dbReference>
<dbReference type="NCBIfam" id="TIGR00614">
    <property type="entry name" value="recQ_fam"/>
    <property type="match status" value="1"/>
</dbReference>
<dbReference type="GO" id="GO:0005737">
    <property type="term" value="C:cytoplasm"/>
    <property type="evidence" value="ECO:0007669"/>
    <property type="project" value="TreeGrafter"/>
</dbReference>
<organism evidence="15 16">
    <name type="scientific">Pichia kluyveri</name>
    <name type="common">Yeast</name>
    <dbReference type="NCBI Taxonomy" id="36015"/>
    <lineage>
        <taxon>Eukaryota</taxon>
        <taxon>Fungi</taxon>
        <taxon>Dikarya</taxon>
        <taxon>Ascomycota</taxon>
        <taxon>Saccharomycotina</taxon>
        <taxon>Pichiomycetes</taxon>
        <taxon>Pichiales</taxon>
        <taxon>Pichiaceae</taxon>
        <taxon>Pichia</taxon>
    </lineage>
</organism>
<evidence type="ECO:0000256" key="11">
    <source>
        <dbReference type="ARBA" id="ARBA00034808"/>
    </source>
</evidence>
<dbReference type="InterPro" id="IPR032284">
    <property type="entry name" value="RecQ_Zn-bd"/>
</dbReference>
<dbReference type="Gene3D" id="3.40.50.300">
    <property type="entry name" value="P-loop containing nucleotide triphosphate hydrolases"/>
    <property type="match status" value="2"/>
</dbReference>
<feature type="compositionally biased region" description="Basic residues" evidence="12">
    <location>
        <begin position="1553"/>
        <end position="1569"/>
    </location>
</feature>
<name>A0AAV5QYE3_PICKL</name>
<evidence type="ECO:0000256" key="5">
    <source>
        <dbReference type="ARBA" id="ARBA00022806"/>
    </source>
</evidence>
<dbReference type="GO" id="GO:0005524">
    <property type="term" value="F:ATP binding"/>
    <property type="evidence" value="ECO:0007669"/>
    <property type="project" value="UniProtKB-KW"/>
</dbReference>
<dbReference type="GO" id="GO:0000729">
    <property type="term" value="P:DNA double-strand break processing"/>
    <property type="evidence" value="ECO:0007669"/>
    <property type="project" value="UniProtKB-ARBA"/>
</dbReference>
<dbReference type="InterPro" id="IPR002464">
    <property type="entry name" value="DNA/RNA_helicase_DEAH_CS"/>
</dbReference>
<dbReference type="InterPro" id="IPR011545">
    <property type="entry name" value="DEAD/DEAH_box_helicase_dom"/>
</dbReference>
<feature type="compositionally biased region" description="Low complexity" evidence="12">
    <location>
        <begin position="1517"/>
        <end position="1532"/>
    </location>
</feature>
<evidence type="ECO:0000313" key="16">
    <source>
        <dbReference type="Proteomes" id="UP001378960"/>
    </source>
</evidence>
<evidence type="ECO:0000256" key="8">
    <source>
        <dbReference type="ARBA" id="ARBA00023235"/>
    </source>
</evidence>
<proteinExistence type="inferred from homology"/>
<evidence type="ECO:0000259" key="14">
    <source>
        <dbReference type="PROSITE" id="PS51194"/>
    </source>
</evidence>
<gene>
    <name evidence="15" type="ORF">DAPK24_003730</name>
</gene>
<dbReference type="EC" id="5.6.2.4" evidence="11"/>
<dbReference type="GO" id="GO:0031573">
    <property type="term" value="P:mitotic intra-S DNA damage checkpoint signaling"/>
    <property type="evidence" value="ECO:0007669"/>
    <property type="project" value="UniProtKB-ARBA"/>
</dbReference>
<protein>
    <recommendedName>
        <fullName evidence="11">DNA 3'-5' helicase</fullName>
        <ecNumber evidence="11">5.6.2.4</ecNumber>
    </recommendedName>
</protein>
<dbReference type="Pfam" id="PF00271">
    <property type="entry name" value="Helicase_C"/>
    <property type="match status" value="1"/>
</dbReference>
<keyword evidence="4" id="KW-0378">Hydrolase</keyword>
<dbReference type="PROSITE" id="PS51194">
    <property type="entry name" value="HELICASE_CTER"/>
    <property type="match status" value="1"/>
</dbReference>
<evidence type="ECO:0000259" key="13">
    <source>
        <dbReference type="PROSITE" id="PS51192"/>
    </source>
</evidence>
<dbReference type="InterPro" id="IPR004589">
    <property type="entry name" value="DNA_helicase_ATP-dep_RecQ"/>
</dbReference>
<dbReference type="PROSITE" id="PS00690">
    <property type="entry name" value="DEAH_ATP_HELICASE"/>
    <property type="match status" value="1"/>
</dbReference>
<feature type="compositionally biased region" description="Low complexity" evidence="12">
    <location>
        <begin position="1574"/>
        <end position="1583"/>
    </location>
</feature>
<dbReference type="GO" id="GO:0009378">
    <property type="term" value="F:four-way junction helicase activity"/>
    <property type="evidence" value="ECO:0007669"/>
    <property type="project" value="TreeGrafter"/>
</dbReference>
<dbReference type="CDD" id="cd18794">
    <property type="entry name" value="SF2_C_RecQ"/>
    <property type="match status" value="1"/>
</dbReference>
<dbReference type="GO" id="GO:0006260">
    <property type="term" value="P:DNA replication"/>
    <property type="evidence" value="ECO:0007669"/>
    <property type="project" value="InterPro"/>
</dbReference>
<dbReference type="Gene3D" id="1.10.10.10">
    <property type="entry name" value="Winged helix-like DNA-binding domain superfamily/Winged helix DNA-binding domain"/>
    <property type="match status" value="1"/>
</dbReference>
<evidence type="ECO:0000256" key="6">
    <source>
        <dbReference type="ARBA" id="ARBA00022840"/>
    </source>
</evidence>
<dbReference type="SMART" id="SM00490">
    <property type="entry name" value="HELICc"/>
    <property type="match status" value="1"/>
</dbReference>
<dbReference type="FunFam" id="3.40.50.300:FF:000296">
    <property type="entry name" value="ATP-dependent DNA helicase RecQ"/>
    <property type="match status" value="1"/>
</dbReference>
<feature type="compositionally biased region" description="Low complexity" evidence="12">
    <location>
        <begin position="242"/>
        <end position="256"/>
    </location>
</feature>
<feature type="region of interest" description="Disordered" evidence="12">
    <location>
        <begin position="706"/>
        <end position="729"/>
    </location>
</feature>
<evidence type="ECO:0000256" key="4">
    <source>
        <dbReference type="ARBA" id="ARBA00022801"/>
    </source>
</evidence>
<sequence length="1591" mass="181074">MAPSYNLKDQLKWATNTKAYIPKINLNIPDLTPQQQEQYKSRNANSRSYTTTAIQSNSNSLHNYNIRNNTMSNTTSNQNLTTQIPSYTNVQRASTFNNNNRSQTSSFTQRTLPLKYGNNNVGTVNNNHSNTTTNNNENISFSSNGSHTQVPITKLMQNRNKNVLNDDDIIDLTQDVNINIQTNNILPQKRKQDNDLANNVNTNSKRPNNDPFSKTSVDDDTDVFSDEEDLDAILAQHDSNNNRKNLNNSAYSNNNNIPQTSTQKNINTAAIPNSNIDRNTNSSLNTSLEAKTYTPISDLKNLCKKQNELIKNLLELNTFLQKGLQIETSTSLSEDSKRRERTTFYPALEKLKKQSKVLQDSLPSIDIDAVNEIPQINTNTKITNEISLPTPIITPPAASTELENINNTKKPNDITTSIANTTSGTILTNNIVNNIHRHENDSFDDDDDNDDLVEDADDTDIIIQNANVPTIRKVDDILTTNIHNNNVQVLSSPSIQVSETAPNFLNNDEFDDVFNDNFDDNTTKERPKRVLKPKDPPPIWSTQDDIEDSFNCESENEPETRTQIRKEMGNFVISDDENVSVDKSYVEDDDYNDDGEDVGEEFVNGEKNRSAEPINNHNSPNNFDNTDWNFDQNDIDEIEEISQSDIINLNHSVVEDIDDVEESLHPNGAMDLDDDLSDIDTTDKFQNTYEPRKEQDEIFSDAFDHFPTNDELINNNNKTNEQPDLENDNFSDEINDDDDDLMIIENKEDYFTQLNQERGIDEELNNDVDDSDWADGADDIILDNLQTTIPEITKKTSTQTERPDDIEELTNPNKEAFKEFHGKYEWTSDIYKVLTKTFKLTNFRENQLNAINSTLNGDDVFVLMPTGGGKSLCYQLPAVIKSGVTSGVTIVISPLISLMEDQVSHLIEKDIRATMLNSKMSVEDKKHHFNLFFNGLIDLMYLSPEMISKSAQCKKAISKLYRDGKLARIVIDEAHCVSSWGHDFRPDYKELRFFKEDYPDIPMMALTATANERVRADIIEHLGLRDPKFYKQSFNRTNLFYRVFEKKKSVMEDIGHLINNSFNNQTGIIYCHSKLSCEETSRRLNHFGINCEFYHAGMTFEERSRVQQNWQSGKTKVIAATIAFGMGIDKADVRFVIHLTIPRNLEGYYQETGRAGRDGKPSKCFMFYSMKDSRTLQTLIRKDKELDKASKENHLDKLKQVTQYCENKIDCRREVVLQYFNEKFNRSECNKNCDNCLNFANTKVELKDMTELAKKCVLLVKEIQSNRVTLAICQDIIKGFKHAKIQSKNYDKLEYHGVGKTFNKVEVERLFFTLIKDDYLREKPISTGRGFSSNYLYLGDKANKLLSGKDKISLEFCIMKDNGANTNGFEDQPIPIAGKQPSFRPSSELWNGNLEEFGYNNNGNNRNVNNKGINVNKLSINDPLKKRHLDECYLELRKIRSQLATKFSLSKETSLGSDSMLKSMSFQLPINKIVYESLDDYKPDQGKYFVNFQIMIQKLRTKRMKLFGTLDLTNSNSNTSTLESTSPFFSSGTGTGAAKKRADKVDKVSSQSRRGKARGKSNPRNRMRSGTKGSSNSSSQASAIHTTAMKL</sequence>
<evidence type="ECO:0000256" key="1">
    <source>
        <dbReference type="ARBA" id="ARBA00004123"/>
    </source>
</evidence>
<reference evidence="15 16" key="1">
    <citation type="journal article" date="2023" name="Elife">
        <title>Identification of key yeast species and microbe-microbe interactions impacting larval growth of Drosophila in the wild.</title>
        <authorList>
            <person name="Mure A."/>
            <person name="Sugiura Y."/>
            <person name="Maeda R."/>
            <person name="Honda K."/>
            <person name="Sakurai N."/>
            <person name="Takahashi Y."/>
            <person name="Watada M."/>
            <person name="Katoh T."/>
            <person name="Gotoh A."/>
            <person name="Gotoh Y."/>
            <person name="Taniguchi I."/>
            <person name="Nakamura K."/>
            <person name="Hayashi T."/>
            <person name="Katayama T."/>
            <person name="Uemura T."/>
            <person name="Hattori Y."/>
        </authorList>
    </citation>
    <scope>NUCLEOTIDE SEQUENCE [LARGE SCALE GENOMIC DNA]</scope>
    <source>
        <strain evidence="15 16">PK-24</strain>
    </source>
</reference>
<keyword evidence="5 15" id="KW-0347">Helicase</keyword>
<dbReference type="PROSITE" id="PS51192">
    <property type="entry name" value="HELICASE_ATP_BIND_1"/>
    <property type="match status" value="1"/>
</dbReference>
<dbReference type="InterPro" id="IPR036390">
    <property type="entry name" value="WH_DNA-bd_sf"/>
</dbReference>
<comment type="caution">
    <text evidence="15">The sequence shown here is derived from an EMBL/GenBank/DDBJ whole genome shotgun (WGS) entry which is preliminary data.</text>
</comment>
<evidence type="ECO:0000256" key="10">
    <source>
        <dbReference type="ARBA" id="ARBA00034617"/>
    </source>
</evidence>
<dbReference type="CDD" id="cd17920">
    <property type="entry name" value="DEXHc_RecQ"/>
    <property type="match status" value="1"/>
</dbReference>
<comment type="subcellular location">
    <subcellularLocation>
        <location evidence="1">Nucleus</location>
    </subcellularLocation>
</comment>
<dbReference type="GO" id="GO:0003677">
    <property type="term" value="F:DNA binding"/>
    <property type="evidence" value="ECO:0007669"/>
    <property type="project" value="UniProtKB-KW"/>
</dbReference>
<keyword evidence="6" id="KW-0067">ATP-binding</keyword>
<dbReference type="EMBL" id="BTGB01000001">
    <property type="protein sequence ID" value="GMM43798.1"/>
    <property type="molecule type" value="Genomic_DNA"/>
</dbReference>
<feature type="region of interest" description="Disordered" evidence="12">
    <location>
        <begin position="187"/>
        <end position="222"/>
    </location>
</feature>
<comment type="similarity">
    <text evidence="2">Belongs to the helicase family. RecQ subfamily.</text>
</comment>
<dbReference type="SMART" id="SM00487">
    <property type="entry name" value="DEXDc"/>
    <property type="match status" value="1"/>
</dbReference>
<dbReference type="PANTHER" id="PTHR13710:SF153">
    <property type="entry name" value="RECQ-LIKE DNA HELICASE BLM"/>
    <property type="match status" value="1"/>
</dbReference>
<feature type="compositionally biased region" description="Polar residues" evidence="12">
    <location>
        <begin position="195"/>
        <end position="214"/>
    </location>
</feature>
<dbReference type="SMART" id="SM00956">
    <property type="entry name" value="RQC"/>
    <property type="match status" value="1"/>
</dbReference>